<dbReference type="Gene3D" id="2.40.30.10">
    <property type="entry name" value="Translation factors"/>
    <property type="match status" value="1"/>
</dbReference>
<dbReference type="PROSITE" id="PS51384">
    <property type="entry name" value="FAD_FR"/>
    <property type="match status" value="1"/>
</dbReference>
<dbReference type="Pfam" id="PF00970">
    <property type="entry name" value="FAD_binding_6"/>
    <property type="match status" value="1"/>
</dbReference>
<dbReference type="PANTHER" id="PTHR19370">
    <property type="entry name" value="NADH-CYTOCHROME B5 REDUCTASE"/>
    <property type="match status" value="1"/>
</dbReference>
<protein>
    <recommendedName>
        <fullName evidence="8">FAD-binding FR-type domain-containing protein</fullName>
    </recommendedName>
</protein>
<reference evidence="9" key="1">
    <citation type="submission" date="2022-10" db="EMBL/GenBank/DDBJ databases">
        <title>Puccinia triticina Genome sequencing and assembly.</title>
        <authorList>
            <person name="Li C."/>
        </authorList>
    </citation>
    <scope>NUCLEOTIDE SEQUENCE</scope>
    <source>
        <strain evidence="9">Pt15</strain>
    </source>
</reference>
<keyword evidence="6" id="KW-0175">Coiled coil</keyword>
<keyword evidence="5" id="KW-0560">Oxidoreductase</keyword>
<evidence type="ECO:0000256" key="7">
    <source>
        <dbReference type="SAM" id="MobiDB-lite"/>
    </source>
</evidence>
<dbReference type="GeneID" id="77802931"/>
<dbReference type="CDD" id="cd06183">
    <property type="entry name" value="cyt_b5_reduct_like"/>
    <property type="match status" value="1"/>
</dbReference>
<sequence>MALLADPANRDQNGGVSLHPTVVTLLLKLMESEDEQKRQLQLIVEELRDLRARITHIEADQLVKGGTGSDYISTWLSFGDPSTNVPVIWVLGKLAMAILSNSRRLARGCTTTLFPPRTRPHPHELRLRYSQSDSSKLSVRLRPAFAQNPRSFIAASVLLVASGTVWAYYRSPSRDEEMKADRYRPFHISNSKLLTADAALIGIDVSLPALEPVDSPFYIESVYVKHPAVQIERPYTPLSSITPPQGPKDPTDRTEDKSTIELLVKRYQDGDMSTYLHHIKTPGNQLEIRGPVPTWWYPKGEIDELVFIAAGTGITPAIQLLRRTFQPLSPQTPVGLPNFQLIYLARSLESAYLLDEIQSYQSAYPESMNFKLLVADQASNQVSSKLIDKVGRLELSDIRKWVGSNNSNKKKMIIVCGPDSLICAVAGCKGPGYNSQGDIGGMLKTLGYSSDQVVKL</sequence>
<evidence type="ECO:0000313" key="10">
    <source>
        <dbReference type="Proteomes" id="UP001164743"/>
    </source>
</evidence>
<keyword evidence="10" id="KW-1185">Reference proteome</keyword>
<evidence type="ECO:0000256" key="1">
    <source>
        <dbReference type="ARBA" id="ARBA00001974"/>
    </source>
</evidence>
<dbReference type="SUPFAM" id="SSF63380">
    <property type="entry name" value="Riboflavin synthase domain-like"/>
    <property type="match status" value="1"/>
</dbReference>
<proteinExistence type="inferred from homology"/>
<evidence type="ECO:0000256" key="4">
    <source>
        <dbReference type="ARBA" id="ARBA00022827"/>
    </source>
</evidence>
<evidence type="ECO:0000313" key="9">
    <source>
        <dbReference type="EMBL" id="WAQ90439.1"/>
    </source>
</evidence>
<feature type="domain" description="FAD-binding FR-type" evidence="8">
    <location>
        <begin position="181"/>
        <end position="298"/>
    </location>
</feature>
<organism evidence="9 10">
    <name type="scientific">Puccinia triticina</name>
    <dbReference type="NCBI Taxonomy" id="208348"/>
    <lineage>
        <taxon>Eukaryota</taxon>
        <taxon>Fungi</taxon>
        <taxon>Dikarya</taxon>
        <taxon>Basidiomycota</taxon>
        <taxon>Pucciniomycotina</taxon>
        <taxon>Pucciniomycetes</taxon>
        <taxon>Pucciniales</taxon>
        <taxon>Pucciniaceae</taxon>
        <taxon>Puccinia</taxon>
    </lineage>
</organism>
<dbReference type="Proteomes" id="UP001164743">
    <property type="component" value="Chromosome 12A"/>
</dbReference>
<dbReference type="PANTHER" id="PTHR19370:SF184">
    <property type="entry name" value="NADH-CYTOCHROME B5 REDUCTASE-LIKE"/>
    <property type="match status" value="1"/>
</dbReference>
<evidence type="ECO:0000256" key="6">
    <source>
        <dbReference type="SAM" id="Coils"/>
    </source>
</evidence>
<name>A0ABY7CYN7_9BASI</name>
<dbReference type="RefSeq" id="XP_053025994.1">
    <property type="nucleotide sequence ID" value="XM_053162036.1"/>
</dbReference>
<feature type="coiled-coil region" evidence="6">
    <location>
        <begin position="30"/>
        <end position="60"/>
    </location>
</feature>
<dbReference type="InterPro" id="IPR001834">
    <property type="entry name" value="CBR-like"/>
</dbReference>
<keyword evidence="3" id="KW-0285">Flavoprotein</keyword>
<feature type="region of interest" description="Disordered" evidence="7">
    <location>
        <begin position="235"/>
        <end position="256"/>
    </location>
</feature>
<dbReference type="InterPro" id="IPR001433">
    <property type="entry name" value="OxRdtase_FAD/NAD-bd"/>
</dbReference>
<evidence type="ECO:0000256" key="3">
    <source>
        <dbReference type="ARBA" id="ARBA00022630"/>
    </source>
</evidence>
<dbReference type="InterPro" id="IPR039261">
    <property type="entry name" value="FNR_nucleotide-bd"/>
</dbReference>
<dbReference type="EMBL" id="CP110432">
    <property type="protein sequence ID" value="WAQ90439.1"/>
    <property type="molecule type" value="Genomic_DNA"/>
</dbReference>
<dbReference type="InterPro" id="IPR017938">
    <property type="entry name" value="Riboflavin_synthase-like_b-brl"/>
</dbReference>
<gene>
    <name evidence="9" type="ORF">PtA15_12A428</name>
</gene>
<keyword evidence="4" id="KW-0274">FAD</keyword>
<dbReference type="Gene3D" id="3.40.50.80">
    <property type="entry name" value="Nucleotide-binding domain of ferredoxin-NADP reductase (FNR) module"/>
    <property type="match status" value="1"/>
</dbReference>
<comment type="cofactor">
    <cofactor evidence="1">
        <name>FAD</name>
        <dbReference type="ChEBI" id="CHEBI:57692"/>
    </cofactor>
</comment>
<dbReference type="Pfam" id="PF00175">
    <property type="entry name" value="NAD_binding_1"/>
    <property type="match status" value="1"/>
</dbReference>
<dbReference type="PRINTS" id="PR00406">
    <property type="entry name" value="CYTB5RDTASE"/>
</dbReference>
<dbReference type="InterPro" id="IPR017927">
    <property type="entry name" value="FAD-bd_FR_type"/>
</dbReference>
<evidence type="ECO:0000259" key="8">
    <source>
        <dbReference type="PROSITE" id="PS51384"/>
    </source>
</evidence>
<evidence type="ECO:0000256" key="5">
    <source>
        <dbReference type="ARBA" id="ARBA00023002"/>
    </source>
</evidence>
<comment type="similarity">
    <text evidence="2">Belongs to the flavoprotein pyridine nucleotide cytochrome reductase family.</text>
</comment>
<dbReference type="SUPFAM" id="SSF52343">
    <property type="entry name" value="Ferredoxin reductase-like, C-terminal NADP-linked domain"/>
    <property type="match status" value="1"/>
</dbReference>
<accession>A0ABY7CYN7</accession>
<dbReference type="InterPro" id="IPR008333">
    <property type="entry name" value="Cbr1-like_FAD-bd_dom"/>
</dbReference>
<evidence type="ECO:0000256" key="2">
    <source>
        <dbReference type="ARBA" id="ARBA00006105"/>
    </source>
</evidence>